<feature type="domain" description="C2H2-type" evidence="1">
    <location>
        <begin position="92"/>
        <end position="114"/>
    </location>
</feature>
<name>A0A409WU76_9AGAR</name>
<dbReference type="AlphaFoldDB" id="A0A409WU76"/>
<dbReference type="InterPro" id="IPR013087">
    <property type="entry name" value="Znf_C2H2_type"/>
</dbReference>
<evidence type="ECO:0000259" key="1">
    <source>
        <dbReference type="PROSITE" id="PS00028"/>
    </source>
</evidence>
<accession>A0A409WU76</accession>
<evidence type="ECO:0000313" key="3">
    <source>
        <dbReference type="Proteomes" id="UP000284706"/>
    </source>
</evidence>
<dbReference type="Gene3D" id="3.30.160.60">
    <property type="entry name" value="Classic Zinc Finger"/>
    <property type="match status" value="1"/>
</dbReference>
<dbReference type="Proteomes" id="UP000284706">
    <property type="component" value="Unassembled WGS sequence"/>
</dbReference>
<gene>
    <name evidence="2" type="ORF">CVT26_004353</name>
</gene>
<dbReference type="InParanoid" id="A0A409WU76"/>
<dbReference type="PROSITE" id="PS00028">
    <property type="entry name" value="ZINC_FINGER_C2H2_1"/>
    <property type="match status" value="1"/>
</dbReference>
<reference evidence="2 3" key="1">
    <citation type="journal article" date="2018" name="Evol. Lett.">
        <title>Horizontal gene cluster transfer increased hallucinogenic mushroom diversity.</title>
        <authorList>
            <person name="Reynolds H.T."/>
            <person name="Vijayakumar V."/>
            <person name="Gluck-Thaler E."/>
            <person name="Korotkin H.B."/>
            <person name="Matheny P.B."/>
            <person name="Slot J.C."/>
        </authorList>
    </citation>
    <scope>NUCLEOTIDE SEQUENCE [LARGE SCALE GENOMIC DNA]</scope>
    <source>
        <strain evidence="2 3">SRW20</strain>
    </source>
</reference>
<dbReference type="EMBL" id="NHYE01004802">
    <property type="protein sequence ID" value="PPQ82029.1"/>
    <property type="molecule type" value="Genomic_DNA"/>
</dbReference>
<proteinExistence type="predicted"/>
<sequence>MKQRYDPVREAAAIYTPPKSTAQEPTSDIIDISLFKRLNDLIHIPCIARNCGTIINTDDPNALIKHMELDHFECAHNRHPRVMVAYCLDFACPFQCRQGYAAFGELDEHIRSKHWQLDVLVCSICSMNITNGEEGAKEHVLKEHPGKKIK</sequence>
<comment type="caution">
    <text evidence="2">The sequence shown here is derived from an EMBL/GenBank/DDBJ whole genome shotgun (WGS) entry which is preliminary data.</text>
</comment>
<protein>
    <recommendedName>
        <fullName evidence="1">C2H2-type domain-containing protein</fullName>
    </recommendedName>
</protein>
<evidence type="ECO:0000313" key="2">
    <source>
        <dbReference type="EMBL" id="PPQ82029.1"/>
    </source>
</evidence>
<organism evidence="2 3">
    <name type="scientific">Gymnopilus dilepis</name>
    <dbReference type="NCBI Taxonomy" id="231916"/>
    <lineage>
        <taxon>Eukaryota</taxon>
        <taxon>Fungi</taxon>
        <taxon>Dikarya</taxon>
        <taxon>Basidiomycota</taxon>
        <taxon>Agaricomycotina</taxon>
        <taxon>Agaricomycetes</taxon>
        <taxon>Agaricomycetidae</taxon>
        <taxon>Agaricales</taxon>
        <taxon>Agaricineae</taxon>
        <taxon>Hymenogastraceae</taxon>
        <taxon>Gymnopilus</taxon>
    </lineage>
</organism>
<dbReference type="SMART" id="SM00355">
    <property type="entry name" value="ZnF_C2H2"/>
    <property type="match status" value="3"/>
</dbReference>
<keyword evidence="3" id="KW-1185">Reference proteome</keyword>